<feature type="compositionally biased region" description="Low complexity" evidence="1">
    <location>
        <begin position="649"/>
        <end position="678"/>
    </location>
</feature>
<feature type="region of interest" description="Disordered" evidence="1">
    <location>
        <begin position="1020"/>
        <end position="1065"/>
    </location>
</feature>
<dbReference type="PANTHER" id="PTHR38697:SF1">
    <property type="entry name" value="NUCLEAR PORE COMPLEX PROTEIN SIMILAR TO S. CEREVISIAE NUP2 (EUROFUNG)"/>
    <property type="match status" value="1"/>
</dbReference>
<dbReference type="PANTHER" id="PTHR38697">
    <property type="entry name" value="NUCLEAR PORE COMPLEX PROTEIN SIMILAR TO S. CEREVISIAE NUP2 (EUROFUNG)"/>
    <property type="match status" value="1"/>
</dbReference>
<feature type="compositionally biased region" description="Polar residues" evidence="1">
    <location>
        <begin position="584"/>
        <end position="595"/>
    </location>
</feature>
<feature type="compositionally biased region" description="Polar residues" evidence="1">
    <location>
        <begin position="775"/>
        <end position="791"/>
    </location>
</feature>
<feature type="compositionally biased region" description="Polar residues" evidence="1">
    <location>
        <begin position="123"/>
        <end position="137"/>
    </location>
</feature>
<evidence type="ECO:0000313" key="2">
    <source>
        <dbReference type="EMBL" id="KAK3325893.1"/>
    </source>
</evidence>
<feature type="compositionally biased region" description="Polar residues" evidence="1">
    <location>
        <begin position="78"/>
        <end position="113"/>
    </location>
</feature>
<dbReference type="InterPro" id="IPR053074">
    <property type="entry name" value="NPC_Nucleoporin"/>
</dbReference>
<accession>A0AAE0MBS3</accession>
<feature type="compositionally biased region" description="Polar residues" evidence="1">
    <location>
        <begin position="1048"/>
        <end position="1057"/>
    </location>
</feature>
<feature type="region of interest" description="Disordered" evidence="1">
    <location>
        <begin position="19"/>
        <end position="137"/>
    </location>
</feature>
<feature type="compositionally biased region" description="Polar residues" evidence="1">
    <location>
        <begin position="477"/>
        <end position="492"/>
    </location>
</feature>
<comment type="caution">
    <text evidence="2">The sequence shown here is derived from an EMBL/GenBank/DDBJ whole genome shotgun (WGS) entry which is preliminary data.</text>
</comment>
<keyword evidence="3" id="KW-1185">Reference proteome</keyword>
<dbReference type="Proteomes" id="UP001283341">
    <property type="component" value="Unassembled WGS sequence"/>
</dbReference>
<feature type="compositionally biased region" description="Polar residues" evidence="1">
    <location>
        <begin position="612"/>
        <end position="621"/>
    </location>
</feature>
<evidence type="ECO:0000313" key="3">
    <source>
        <dbReference type="Proteomes" id="UP001283341"/>
    </source>
</evidence>
<name>A0AAE0MBS3_9PEZI</name>
<feature type="compositionally biased region" description="Low complexity" evidence="1">
    <location>
        <begin position="811"/>
        <end position="825"/>
    </location>
</feature>
<feature type="compositionally biased region" description="Polar residues" evidence="1">
    <location>
        <begin position="875"/>
        <end position="891"/>
    </location>
</feature>
<organism evidence="2 3">
    <name type="scientific">Apodospora peruviana</name>
    <dbReference type="NCBI Taxonomy" id="516989"/>
    <lineage>
        <taxon>Eukaryota</taxon>
        <taxon>Fungi</taxon>
        <taxon>Dikarya</taxon>
        <taxon>Ascomycota</taxon>
        <taxon>Pezizomycotina</taxon>
        <taxon>Sordariomycetes</taxon>
        <taxon>Sordariomycetidae</taxon>
        <taxon>Sordariales</taxon>
        <taxon>Lasiosphaeriaceae</taxon>
        <taxon>Apodospora</taxon>
    </lineage>
</organism>
<gene>
    <name evidence="2" type="ORF">B0H66DRAFT_142662</name>
</gene>
<evidence type="ECO:0000256" key="1">
    <source>
        <dbReference type="SAM" id="MobiDB-lite"/>
    </source>
</evidence>
<feature type="compositionally biased region" description="Low complexity" evidence="1">
    <location>
        <begin position="983"/>
        <end position="1001"/>
    </location>
</feature>
<feature type="compositionally biased region" description="Low complexity" evidence="1">
    <location>
        <begin position="690"/>
        <end position="702"/>
    </location>
</feature>
<reference evidence="2" key="1">
    <citation type="journal article" date="2023" name="Mol. Phylogenet. Evol.">
        <title>Genome-scale phylogeny and comparative genomics of the fungal order Sordariales.</title>
        <authorList>
            <person name="Hensen N."/>
            <person name="Bonometti L."/>
            <person name="Westerberg I."/>
            <person name="Brannstrom I.O."/>
            <person name="Guillou S."/>
            <person name="Cros-Aarteil S."/>
            <person name="Calhoun S."/>
            <person name="Haridas S."/>
            <person name="Kuo A."/>
            <person name="Mondo S."/>
            <person name="Pangilinan J."/>
            <person name="Riley R."/>
            <person name="LaButti K."/>
            <person name="Andreopoulos B."/>
            <person name="Lipzen A."/>
            <person name="Chen C."/>
            <person name="Yan M."/>
            <person name="Daum C."/>
            <person name="Ng V."/>
            <person name="Clum A."/>
            <person name="Steindorff A."/>
            <person name="Ohm R.A."/>
            <person name="Martin F."/>
            <person name="Silar P."/>
            <person name="Natvig D.O."/>
            <person name="Lalanne C."/>
            <person name="Gautier V."/>
            <person name="Ament-Velasquez S.L."/>
            <person name="Kruys A."/>
            <person name="Hutchinson M.I."/>
            <person name="Powell A.J."/>
            <person name="Barry K."/>
            <person name="Miller A.N."/>
            <person name="Grigoriev I.V."/>
            <person name="Debuchy R."/>
            <person name="Gladieux P."/>
            <person name="Hiltunen Thoren M."/>
            <person name="Johannesson H."/>
        </authorList>
    </citation>
    <scope>NUCLEOTIDE SEQUENCE</scope>
    <source>
        <strain evidence="2">CBS 118394</strain>
    </source>
</reference>
<proteinExistence type="predicted"/>
<feature type="region of interest" description="Disordered" evidence="1">
    <location>
        <begin position="768"/>
        <end position="960"/>
    </location>
</feature>
<dbReference type="AlphaFoldDB" id="A0AAE0MBS3"/>
<reference evidence="2" key="2">
    <citation type="submission" date="2023-06" db="EMBL/GenBank/DDBJ databases">
        <authorList>
            <consortium name="Lawrence Berkeley National Laboratory"/>
            <person name="Haridas S."/>
            <person name="Hensen N."/>
            <person name="Bonometti L."/>
            <person name="Westerberg I."/>
            <person name="Brannstrom I.O."/>
            <person name="Guillou S."/>
            <person name="Cros-Aarteil S."/>
            <person name="Calhoun S."/>
            <person name="Kuo A."/>
            <person name="Mondo S."/>
            <person name="Pangilinan J."/>
            <person name="Riley R."/>
            <person name="Labutti K."/>
            <person name="Andreopoulos B."/>
            <person name="Lipzen A."/>
            <person name="Chen C."/>
            <person name="Yanf M."/>
            <person name="Daum C."/>
            <person name="Ng V."/>
            <person name="Clum A."/>
            <person name="Steindorff A."/>
            <person name="Ohm R."/>
            <person name="Martin F."/>
            <person name="Silar P."/>
            <person name="Natvig D."/>
            <person name="Lalanne C."/>
            <person name="Gautier V."/>
            <person name="Ament-Velasquez S.L."/>
            <person name="Kruys A."/>
            <person name="Hutchinson M.I."/>
            <person name="Powell A.J."/>
            <person name="Barry K."/>
            <person name="Miller A.N."/>
            <person name="Grigoriev I.V."/>
            <person name="Debuchy R."/>
            <person name="Gladieux P."/>
            <person name="Thoren M.H."/>
            <person name="Johannesson H."/>
        </authorList>
    </citation>
    <scope>NUCLEOTIDE SEQUENCE</scope>
    <source>
        <strain evidence="2">CBS 118394</strain>
    </source>
</reference>
<feature type="compositionally biased region" description="Polar residues" evidence="1">
    <location>
        <begin position="420"/>
        <end position="441"/>
    </location>
</feature>
<feature type="region of interest" description="Disordered" evidence="1">
    <location>
        <begin position="981"/>
        <end position="1001"/>
    </location>
</feature>
<feature type="compositionally biased region" description="Low complexity" evidence="1">
    <location>
        <begin position="550"/>
        <end position="561"/>
    </location>
</feature>
<feature type="region of interest" description="Disordered" evidence="1">
    <location>
        <begin position="326"/>
        <end position="621"/>
    </location>
</feature>
<feature type="compositionally biased region" description="Polar residues" evidence="1">
    <location>
        <begin position="729"/>
        <end position="747"/>
    </location>
</feature>
<protein>
    <submittedName>
        <fullName evidence="2">Uncharacterized protein</fullName>
    </submittedName>
</protein>
<feature type="compositionally biased region" description="Polar residues" evidence="1">
    <location>
        <begin position="826"/>
        <end position="845"/>
    </location>
</feature>
<feature type="region of interest" description="Disordered" evidence="1">
    <location>
        <begin position="649"/>
        <end position="756"/>
    </location>
</feature>
<dbReference type="EMBL" id="JAUEDM010000002">
    <property type="protein sequence ID" value="KAK3325893.1"/>
    <property type="molecule type" value="Genomic_DNA"/>
</dbReference>
<sequence length="1065" mass="109527">MDPPSKKLGFLGNFSLFRGSSAPASEPQTKPDAPRKNGALQAVSLPRVEPRNASLESPAKRASDSQLASRKIIGRPQGPSSKLSQSMSVSDFTQSSSGALKTTNFSSLVSSTPRRMPGDNPYKHQSSQFASSTISHAPTNGYKATSFSGTATTPRNIFRSSMYSRPGIPTFSPRVPPHTANQSFPPNTPGRAPRGSTADINGRALSNTASAEFFSLRIPSPPHHLSGEALSKEVTNDPNRTGSIYADEFLAHYCPPDLDEHQKRQFFCILDLRRLKYAADEVFVKKDWKINILNFAKEYEKSRSLIMLRYGLYEFKTVRASESVKKEWKHKHGIADSDDEAEPLSSSKPTGASKRKAEDQLAAGDNALTASSSSGNKRSRVPETMASPATIKNKRKADMVGEPDENQPAKLFKPAATPQKAPSATKSVFESIANNTPSTTPAKPPVKNSLFEPTSSKPFGGPVGGSVFGTAPKAPGATTNIFGHLSDTSKGSGNDDADGESGDETSSNAEGDESEETQEASQSDELSVAASKGVSTPQFGLLKPVGSLNGASSASSEAGESTQGRSIFDRITRGADGQPVRQLPTENVPQLFATSDKNRSVSPVKEQAAAPANNTWNTGTPIKFSSTTNSVFGSVAPKPAPPAAIDFAASSKKAAEPSAPVAPAAPASEALKESAPPSVFGAPANKPEEATASSDAASKASSTQSPFGFPAKTTTPSGNAPSVFGGLTAGTSSQPFGSTTSGFSQPKANEEAKPAAVALASTTSLFGAKPAPSALETSKSPFESSTLFGSQKKSEPEKASQPQLGGLFGNSQPTKTKTVQPQTSSLFATNSSKPLFGGLSSTPAATTGGADEPAAKKTAFGGGDNKPAASPFSFGASTAAPTAQKDATSSEGKPLFGAMSTPAPAPETKSLFSGLGTPASSAPQEVKPLFGGASSQADAPKTRNLFGSTPSQGEAPKATSIFGNATNSLATASSGPVFSFGNAQMAATPAPQPAASQQSGSIFGAAGGSFTFSAGGSDASTVKNPFASDGGSVSAPSSFTFGAGGNDGSSQPSTSPSYLRFAPRQ</sequence>
<feature type="region of interest" description="Disordered" evidence="1">
    <location>
        <begin position="170"/>
        <end position="196"/>
    </location>
</feature>